<comment type="caution">
    <text evidence="2">The sequence shown here is derived from an EMBL/GenBank/DDBJ whole genome shotgun (WGS) entry which is preliminary data.</text>
</comment>
<evidence type="ECO:0008006" key="4">
    <source>
        <dbReference type="Google" id="ProtNLM"/>
    </source>
</evidence>
<evidence type="ECO:0000256" key="1">
    <source>
        <dbReference type="SAM" id="SignalP"/>
    </source>
</evidence>
<evidence type="ECO:0000313" key="2">
    <source>
        <dbReference type="EMBL" id="NHC33346.1"/>
    </source>
</evidence>
<sequence length="124" mass="14039">MLRTKMMRMIVTACCVAIVMVTWTSTAMAHHGWSEYDNSKTLNLSGKIQAIGYDNPHVILQLQTKEQLWEAVLAPPSRLQNRGLLPKQLQVGETVNVVGYPHRSEKNEMRAEQIIVGEKTIPLR</sequence>
<dbReference type="EMBL" id="JTJC03000001">
    <property type="protein sequence ID" value="NHC33346.1"/>
    <property type="molecule type" value="Genomic_DNA"/>
</dbReference>
<protein>
    <recommendedName>
        <fullName evidence="4">DNA-binding protein</fullName>
    </recommendedName>
</protein>
<reference evidence="2 3" key="1">
    <citation type="journal article" date="2015" name="Genome Announc.">
        <title>Draft Genome Sequence of the Terrestrial Cyanobacterium Scytonema millei VB511283, Isolated from Eastern India.</title>
        <authorList>
            <person name="Sen D."/>
            <person name="Chandrababunaidu M.M."/>
            <person name="Singh D."/>
            <person name="Sanghi N."/>
            <person name="Ghorai A."/>
            <person name="Mishra G.P."/>
            <person name="Madduluri M."/>
            <person name="Adhikary S.P."/>
            <person name="Tripathy S."/>
        </authorList>
    </citation>
    <scope>NUCLEOTIDE SEQUENCE [LARGE SCALE GENOMIC DNA]</scope>
    <source>
        <strain evidence="2 3">VB511283</strain>
    </source>
</reference>
<name>A0A9X5I2Y8_9CYAN</name>
<keyword evidence="1" id="KW-0732">Signal</keyword>
<dbReference type="Proteomes" id="UP000031532">
    <property type="component" value="Unassembled WGS sequence"/>
</dbReference>
<gene>
    <name evidence="2" type="ORF">QH73_0001470</name>
</gene>
<accession>A0A9X5I2Y8</accession>
<dbReference type="Pfam" id="PF19649">
    <property type="entry name" value="DUF6152"/>
    <property type="match status" value="1"/>
</dbReference>
<proteinExistence type="predicted"/>
<feature type="signal peptide" evidence="1">
    <location>
        <begin position="1"/>
        <end position="29"/>
    </location>
</feature>
<feature type="chain" id="PRO_5040832819" description="DNA-binding protein" evidence="1">
    <location>
        <begin position="30"/>
        <end position="124"/>
    </location>
</feature>
<keyword evidence="3" id="KW-1185">Reference proteome</keyword>
<evidence type="ECO:0000313" key="3">
    <source>
        <dbReference type="Proteomes" id="UP000031532"/>
    </source>
</evidence>
<dbReference type="OrthoDB" id="513141at2"/>
<dbReference type="InterPro" id="IPR046150">
    <property type="entry name" value="DUF6152"/>
</dbReference>
<dbReference type="AlphaFoldDB" id="A0A9X5I2Y8"/>
<organism evidence="2 3">
    <name type="scientific">Scytonema millei VB511283</name>
    <dbReference type="NCBI Taxonomy" id="1245923"/>
    <lineage>
        <taxon>Bacteria</taxon>
        <taxon>Bacillati</taxon>
        <taxon>Cyanobacteriota</taxon>
        <taxon>Cyanophyceae</taxon>
        <taxon>Nostocales</taxon>
        <taxon>Scytonemataceae</taxon>
        <taxon>Scytonema</taxon>
    </lineage>
</organism>